<protein>
    <submittedName>
        <fullName evidence="2">NAD-dependent epimerase/dehydratase family protein</fullName>
    </submittedName>
</protein>
<dbReference type="InterPro" id="IPR036291">
    <property type="entry name" value="NAD(P)-bd_dom_sf"/>
</dbReference>
<reference evidence="2" key="1">
    <citation type="submission" date="2020-10" db="EMBL/GenBank/DDBJ databases">
        <authorList>
            <person name="Castelo-Branco R."/>
            <person name="Eusebio N."/>
            <person name="Adriana R."/>
            <person name="Vieira A."/>
            <person name="Brugerolle De Fraissinette N."/>
            <person name="Rezende De Castro R."/>
            <person name="Schneider M.P."/>
            <person name="Vasconcelos V."/>
            <person name="Leao P.N."/>
        </authorList>
    </citation>
    <scope>NUCLEOTIDE SEQUENCE</scope>
    <source>
        <strain evidence="2">LEGE 11479</strain>
    </source>
</reference>
<comment type="caution">
    <text evidence="2">The sequence shown here is derived from an EMBL/GenBank/DDBJ whole genome shotgun (WGS) entry which is preliminary data.</text>
</comment>
<dbReference type="InterPro" id="IPR050177">
    <property type="entry name" value="Lipid_A_modif_metabolic_enz"/>
</dbReference>
<dbReference type="Gene3D" id="3.90.25.10">
    <property type="entry name" value="UDP-galactose 4-epimerase, domain 1"/>
    <property type="match status" value="1"/>
</dbReference>
<keyword evidence="3" id="KW-1185">Reference proteome</keyword>
<gene>
    <name evidence="2" type="ORF">IQ260_18085</name>
</gene>
<dbReference type="InterPro" id="IPR001509">
    <property type="entry name" value="Epimerase_deHydtase"/>
</dbReference>
<dbReference type="Proteomes" id="UP000615026">
    <property type="component" value="Unassembled WGS sequence"/>
</dbReference>
<proteinExistence type="predicted"/>
<organism evidence="2 3">
    <name type="scientific">Leptolyngbya cf. ectocarpi LEGE 11479</name>
    <dbReference type="NCBI Taxonomy" id="1828722"/>
    <lineage>
        <taxon>Bacteria</taxon>
        <taxon>Bacillati</taxon>
        <taxon>Cyanobacteriota</taxon>
        <taxon>Cyanophyceae</taxon>
        <taxon>Leptolyngbyales</taxon>
        <taxon>Leptolyngbyaceae</taxon>
        <taxon>Leptolyngbya group</taxon>
        <taxon>Leptolyngbya</taxon>
    </lineage>
</organism>
<evidence type="ECO:0000313" key="3">
    <source>
        <dbReference type="Proteomes" id="UP000615026"/>
    </source>
</evidence>
<dbReference type="EMBL" id="JADEXP010000180">
    <property type="protein sequence ID" value="MBE9068559.1"/>
    <property type="molecule type" value="Genomic_DNA"/>
</dbReference>
<accession>A0A929FAY7</accession>
<dbReference type="SUPFAM" id="SSF51735">
    <property type="entry name" value="NAD(P)-binding Rossmann-fold domains"/>
    <property type="match status" value="1"/>
</dbReference>
<evidence type="ECO:0000259" key="1">
    <source>
        <dbReference type="Pfam" id="PF01370"/>
    </source>
</evidence>
<dbReference type="Pfam" id="PF01370">
    <property type="entry name" value="Epimerase"/>
    <property type="match status" value="1"/>
</dbReference>
<dbReference type="Gene3D" id="3.40.50.720">
    <property type="entry name" value="NAD(P)-binding Rossmann-like Domain"/>
    <property type="match status" value="1"/>
</dbReference>
<sequence>MHFLVTGGAGFIGSHLVEHLLATGYHVTVIDNLSTGKRQNLLNHSKLIFLEENVLTFNPKKITAQCDALVHLAATPSVSQSWIDPLVVHDNTLSGTVAVIQLCHQLKIPRIVFASSAAVYGKPSQMPVSEDCETFPLSPYGLQKLASEQYMNLFSRHLGLVAVNLRMFNVFGPRQDPSSPYSGVISIFARAMMDGHPISINGNGKQTRDFIYVKDVVLAFEKALTVPLKLGDSLTCNIGTGSKMSILQLKDTLQHCFPRWQNNVDFIPSCPGDIQDSQADISKARLFLGFKPQFSAQDGMDALKKAWLKC</sequence>
<dbReference type="PANTHER" id="PTHR43245:SF13">
    <property type="entry name" value="UDP-D-APIOSE_UDP-D-XYLOSE SYNTHASE 2"/>
    <property type="match status" value="1"/>
</dbReference>
<dbReference type="PANTHER" id="PTHR43245">
    <property type="entry name" value="BIFUNCTIONAL POLYMYXIN RESISTANCE PROTEIN ARNA"/>
    <property type="match status" value="1"/>
</dbReference>
<name>A0A929FAY7_LEPEC</name>
<evidence type="ECO:0000313" key="2">
    <source>
        <dbReference type="EMBL" id="MBE9068559.1"/>
    </source>
</evidence>
<dbReference type="PRINTS" id="PR01713">
    <property type="entry name" value="NUCEPIMERASE"/>
</dbReference>
<feature type="domain" description="NAD-dependent epimerase/dehydratase" evidence="1">
    <location>
        <begin position="4"/>
        <end position="239"/>
    </location>
</feature>
<dbReference type="AlphaFoldDB" id="A0A929FAY7"/>